<evidence type="ECO:0000313" key="2">
    <source>
        <dbReference type="EMBL" id="ETL31225.1"/>
    </source>
</evidence>
<feature type="compositionally biased region" description="Basic and acidic residues" evidence="1">
    <location>
        <begin position="119"/>
        <end position="128"/>
    </location>
</feature>
<name>W2IAX1_PHYNI</name>
<feature type="compositionally biased region" description="Basic residues" evidence="1">
    <location>
        <begin position="174"/>
        <end position="185"/>
    </location>
</feature>
<dbReference type="PANTHER" id="PTHR34415">
    <property type="entry name" value="INTEGRASE CATALYTIC DOMAIN-CONTAINING PROTEIN"/>
    <property type="match status" value="1"/>
</dbReference>
<protein>
    <submittedName>
        <fullName evidence="2">Uncharacterized protein</fullName>
    </submittedName>
</protein>
<dbReference type="EMBL" id="KI675085">
    <property type="protein sequence ID" value="ETL31225.1"/>
    <property type="molecule type" value="Genomic_DNA"/>
</dbReference>
<gene>
    <name evidence="2" type="ORF">L916_15935</name>
</gene>
<dbReference type="PANTHER" id="PTHR34415:SF1">
    <property type="entry name" value="INTEGRASE CATALYTIC DOMAIN-CONTAINING PROTEIN"/>
    <property type="match status" value="1"/>
</dbReference>
<reference evidence="2" key="1">
    <citation type="submission" date="2013-11" db="EMBL/GenBank/DDBJ databases">
        <title>The Genome Sequence of Phytophthora parasitica CJ05E6.</title>
        <authorList>
            <consortium name="The Broad Institute Genomics Platform"/>
            <person name="Russ C."/>
            <person name="Tyler B."/>
            <person name="Panabieres F."/>
            <person name="Shan W."/>
            <person name="Tripathy S."/>
            <person name="Grunwald N."/>
            <person name="Machado M."/>
            <person name="Johnson C.S."/>
            <person name="Arredondo F."/>
            <person name="Hong C."/>
            <person name="Coffey M."/>
            <person name="Young S.K."/>
            <person name="Zeng Q."/>
            <person name="Gargeya S."/>
            <person name="Fitzgerald M."/>
            <person name="Abouelleil A."/>
            <person name="Alvarado L."/>
            <person name="Chapman S.B."/>
            <person name="Gainer-Dewar J."/>
            <person name="Goldberg J."/>
            <person name="Griggs A."/>
            <person name="Gujja S."/>
            <person name="Hansen M."/>
            <person name="Howarth C."/>
            <person name="Imamovic A."/>
            <person name="Ireland A."/>
            <person name="Larimer J."/>
            <person name="McCowan C."/>
            <person name="Murphy C."/>
            <person name="Pearson M."/>
            <person name="Poon T.W."/>
            <person name="Priest M."/>
            <person name="Roberts A."/>
            <person name="Saif S."/>
            <person name="Shea T."/>
            <person name="Sykes S."/>
            <person name="Wortman J."/>
            <person name="Nusbaum C."/>
            <person name="Birren B."/>
        </authorList>
    </citation>
    <scope>NUCLEOTIDE SEQUENCE [LARGE SCALE GENOMIC DNA]</scope>
    <source>
        <strain evidence="2">CJ05E6</strain>
    </source>
</reference>
<dbReference type="VEuPathDB" id="FungiDB:PPTG_16116"/>
<sequence length="185" mass="21225">MKEAYKKLKYIQKHQMFTMREREILVECRKCPDSDQVTQDLRRVYDGITTDATRVRVLLTMHLEPLQNPPPNSEKIQSFYNKVRPFVPEEFQNDPLYDPPNDEDERRAKQIQKVRQAAAKKEKREREAAAAAAKIAKETPRVTGTTGEVIQTDGRDDQGTTPASSEVPDGKSALRSKKRPRKETG</sequence>
<organism evidence="2">
    <name type="scientific">Phytophthora nicotianae</name>
    <name type="common">Potato buckeye rot agent</name>
    <name type="synonym">Phytophthora parasitica</name>
    <dbReference type="NCBI Taxonomy" id="4792"/>
    <lineage>
        <taxon>Eukaryota</taxon>
        <taxon>Sar</taxon>
        <taxon>Stramenopiles</taxon>
        <taxon>Oomycota</taxon>
        <taxon>Peronosporomycetes</taxon>
        <taxon>Peronosporales</taxon>
        <taxon>Peronosporaceae</taxon>
        <taxon>Phytophthora</taxon>
    </lineage>
</organism>
<proteinExistence type="predicted"/>
<feature type="region of interest" description="Disordered" evidence="1">
    <location>
        <begin position="90"/>
        <end position="185"/>
    </location>
</feature>
<evidence type="ECO:0000256" key="1">
    <source>
        <dbReference type="SAM" id="MobiDB-lite"/>
    </source>
</evidence>
<dbReference type="AlphaFoldDB" id="W2IAX1"/>
<accession>W2IAX1</accession>
<dbReference type="Proteomes" id="UP000053864">
    <property type="component" value="Unassembled WGS sequence"/>
</dbReference>